<evidence type="ECO:0000256" key="2">
    <source>
        <dbReference type="ARBA" id="ARBA00023015"/>
    </source>
</evidence>
<dbReference type="STRING" id="1754190.A0A1Y2E5C4"/>
<evidence type="ECO:0000256" key="4">
    <source>
        <dbReference type="ARBA" id="ARBA00023242"/>
    </source>
</evidence>
<evidence type="ECO:0000256" key="1">
    <source>
        <dbReference type="ARBA" id="ARBA00004123"/>
    </source>
</evidence>
<name>A0A1Y2E5C4_9FUNG</name>
<dbReference type="AlphaFoldDB" id="A0A1Y2E5C4"/>
<dbReference type="InterPro" id="IPR021740">
    <property type="entry name" value="Velvet"/>
</dbReference>
<dbReference type="Pfam" id="PF11754">
    <property type="entry name" value="Velvet"/>
    <property type="match status" value="2"/>
</dbReference>
<dbReference type="OrthoDB" id="5599552at2759"/>
<feature type="region of interest" description="Disordered" evidence="5">
    <location>
        <begin position="471"/>
        <end position="491"/>
    </location>
</feature>
<dbReference type="InterPro" id="IPR037525">
    <property type="entry name" value="Velvet_dom"/>
</dbReference>
<dbReference type="PROSITE" id="PS51821">
    <property type="entry name" value="VELVET"/>
    <property type="match status" value="1"/>
</dbReference>
<comment type="caution">
    <text evidence="7">The sequence shown here is derived from an EMBL/GenBank/DDBJ whole genome shotgun (WGS) entry which is preliminary data.</text>
</comment>
<keyword evidence="3" id="KW-0804">Transcription</keyword>
<keyword evidence="2" id="KW-0805">Transcription regulation</keyword>
<organism evidence="7 8">
    <name type="scientific">Neocallimastix californiae</name>
    <dbReference type="NCBI Taxonomy" id="1754190"/>
    <lineage>
        <taxon>Eukaryota</taxon>
        <taxon>Fungi</taxon>
        <taxon>Fungi incertae sedis</taxon>
        <taxon>Chytridiomycota</taxon>
        <taxon>Chytridiomycota incertae sedis</taxon>
        <taxon>Neocallimastigomycetes</taxon>
        <taxon>Neocallimastigales</taxon>
        <taxon>Neocallimastigaceae</taxon>
        <taxon>Neocallimastix</taxon>
    </lineage>
</organism>
<evidence type="ECO:0000256" key="5">
    <source>
        <dbReference type="SAM" id="MobiDB-lite"/>
    </source>
</evidence>
<proteinExistence type="predicted"/>
<evidence type="ECO:0000256" key="3">
    <source>
        <dbReference type="ARBA" id="ARBA00023163"/>
    </source>
</evidence>
<gene>
    <name evidence="7" type="ORF">LY90DRAFT_223018</name>
</gene>
<evidence type="ECO:0000259" key="6">
    <source>
        <dbReference type="PROSITE" id="PS51821"/>
    </source>
</evidence>
<evidence type="ECO:0000313" key="8">
    <source>
        <dbReference type="Proteomes" id="UP000193920"/>
    </source>
</evidence>
<reference evidence="7 8" key="1">
    <citation type="submission" date="2016-08" db="EMBL/GenBank/DDBJ databases">
        <title>A Parts List for Fungal Cellulosomes Revealed by Comparative Genomics.</title>
        <authorList>
            <consortium name="DOE Joint Genome Institute"/>
            <person name="Haitjema C.H."/>
            <person name="Gilmore S.P."/>
            <person name="Henske J.K."/>
            <person name="Solomon K.V."/>
            <person name="De Groot R."/>
            <person name="Kuo A."/>
            <person name="Mondo S.J."/>
            <person name="Salamov A.A."/>
            <person name="Labutti K."/>
            <person name="Zhao Z."/>
            <person name="Chiniquy J."/>
            <person name="Barry K."/>
            <person name="Brewer H.M."/>
            <person name="Purvine S.O."/>
            <person name="Wright A.T."/>
            <person name="Boxma B."/>
            <person name="Van Alen T."/>
            <person name="Hackstein J.H."/>
            <person name="Baker S.E."/>
            <person name="Grigoriev I.V."/>
            <person name="O'Malley M.A."/>
        </authorList>
    </citation>
    <scope>NUCLEOTIDE SEQUENCE [LARGE SCALE GENOMIC DNA]</scope>
    <source>
        <strain evidence="7 8">G1</strain>
    </source>
</reference>
<feature type="compositionally biased region" description="Polar residues" evidence="5">
    <location>
        <begin position="474"/>
        <end position="490"/>
    </location>
</feature>
<comment type="subcellular location">
    <subcellularLocation>
        <location evidence="1">Nucleus</location>
    </subcellularLocation>
</comment>
<dbReference type="PANTHER" id="PTHR33572:SF18">
    <property type="entry name" value="SPORE DEVELOPMENT REGULATOR VOSA"/>
    <property type="match status" value="1"/>
</dbReference>
<dbReference type="PANTHER" id="PTHR33572">
    <property type="entry name" value="SPORE DEVELOPMENT REGULATOR VOSA"/>
    <property type="match status" value="1"/>
</dbReference>
<keyword evidence="4" id="KW-0539">Nucleus</keyword>
<dbReference type="Gene3D" id="2.60.40.3960">
    <property type="entry name" value="Velvet domain"/>
    <property type="match status" value="1"/>
</dbReference>
<dbReference type="Proteomes" id="UP000193920">
    <property type="component" value="Unassembled WGS sequence"/>
</dbReference>
<feature type="domain" description="Velvet" evidence="6">
    <location>
        <begin position="122"/>
        <end position="315"/>
    </location>
</feature>
<sequence length="722" mass="84675">MLKYDVNNINNEENDGSLKKQKLRKTFYKLPTVSYRMKNKNYIPNGSNINNGNISNSNVNNMNTNNMDMSMNNMNMRNMNNINNMDAMNNMNNIANNNMNNINNMNSMTMDSMNNINNKVLTKRLNDDYNLIIRQQPAYARCSNFNDKERRPIDPPPIIQLIFGNEYVDDSSTNSKTLLHTPFFFMSANLVKGSDSCQNEEEKDNPKSLEIVESNGKMIKATNGLTVASLTRMKDFDSTYGAFFIFHDMSVCVEGTYRLKFSLYEISGNGKRLFFRKSILSDNFKVLSAREFPGMQESSPLVKLFAEQGLKIRIRKDKSLGKHPSKRIFVDLPGYDCYEKKTTYIYVGKFPRSKEAERNNSKSDRAFENETKKIMNRNHNDYIKDSNYQNPNSSNNMYNKYIPKQDNYYHNYDYNNGSMRGPMGDYRDMDGNKMNPPMMENRNKMSMRNYINNEDMNLNQYSNNHNYRIMPPGNNHSNMNEPDINKNNNMPPYYEDSQYPFYPEDKIKLKDSNQYTNDPHFPNINNRRDDYNPSLNSNNYNKINDYPNMMPIRSVSNYPEPPLDPYMNNFDNKKMYSDRGNNFIRNIKTEQHKENEPMEGPTSNMDRNEYYQHIPTMRNSTNDENERFKNIKMEDGRRMSNSMYENKPEGNIPSFGYSDVPMGNGYGRKRKLNSLDNSYILPNSNFYDDIKRSQYTHNPPRKFSLENDMGRIPQKIGIMRIS</sequence>
<dbReference type="GO" id="GO:0005634">
    <property type="term" value="C:nucleus"/>
    <property type="evidence" value="ECO:0007669"/>
    <property type="project" value="UniProtKB-SubCell"/>
</dbReference>
<dbReference type="InterPro" id="IPR038491">
    <property type="entry name" value="Velvet_dom_sf"/>
</dbReference>
<protein>
    <recommendedName>
        <fullName evidence="6">Velvet domain-containing protein</fullName>
    </recommendedName>
</protein>
<evidence type="ECO:0000313" key="7">
    <source>
        <dbReference type="EMBL" id="ORY66768.1"/>
    </source>
</evidence>
<dbReference type="EMBL" id="MCOG01000050">
    <property type="protein sequence ID" value="ORY66768.1"/>
    <property type="molecule type" value="Genomic_DNA"/>
</dbReference>
<keyword evidence="8" id="KW-1185">Reference proteome</keyword>
<accession>A0A1Y2E5C4</accession>